<proteinExistence type="predicted"/>
<accession>A0A0E9XPV0</accession>
<dbReference type="AlphaFoldDB" id="A0A0E9XPV0"/>
<sequence>MHTRGQVNLHDSVGGLCVYLILRRLKFCAGNDSRRHEHWIYGVNVWSIHLNFKVKVAVFIELCCAVEHGLHMGN</sequence>
<protein>
    <submittedName>
        <fullName evidence="1">Uncharacterized protein</fullName>
    </submittedName>
</protein>
<reference evidence="1" key="1">
    <citation type="submission" date="2014-11" db="EMBL/GenBank/DDBJ databases">
        <authorList>
            <person name="Amaro Gonzalez C."/>
        </authorList>
    </citation>
    <scope>NUCLEOTIDE SEQUENCE</scope>
</reference>
<reference evidence="1" key="2">
    <citation type="journal article" date="2015" name="Fish Shellfish Immunol.">
        <title>Early steps in the European eel (Anguilla anguilla)-Vibrio vulnificus interaction in the gills: Role of the RtxA13 toxin.</title>
        <authorList>
            <person name="Callol A."/>
            <person name="Pajuelo D."/>
            <person name="Ebbesson L."/>
            <person name="Teles M."/>
            <person name="MacKenzie S."/>
            <person name="Amaro C."/>
        </authorList>
    </citation>
    <scope>NUCLEOTIDE SEQUENCE</scope>
</reference>
<dbReference type="EMBL" id="GBXM01003893">
    <property type="protein sequence ID" value="JAI04685.1"/>
    <property type="molecule type" value="Transcribed_RNA"/>
</dbReference>
<name>A0A0E9XPV0_ANGAN</name>
<evidence type="ECO:0000313" key="1">
    <source>
        <dbReference type="EMBL" id="JAI04685.1"/>
    </source>
</evidence>
<organism evidence="1">
    <name type="scientific">Anguilla anguilla</name>
    <name type="common">European freshwater eel</name>
    <name type="synonym">Muraena anguilla</name>
    <dbReference type="NCBI Taxonomy" id="7936"/>
    <lineage>
        <taxon>Eukaryota</taxon>
        <taxon>Metazoa</taxon>
        <taxon>Chordata</taxon>
        <taxon>Craniata</taxon>
        <taxon>Vertebrata</taxon>
        <taxon>Euteleostomi</taxon>
        <taxon>Actinopterygii</taxon>
        <taxon>Neopterygii</taxon>
        <taxon>Teleostei</taxon>
        <taxon>Anguilliformes</taxon>
        <taxon>Anguillidae</taxon>
        <taxon>Anguilla</taxon>
    </lineage>
</organism>